<gene>
    <name evidence="1" type="ORF">SAMN04488073_0001</name>
</gene>
<dbReference type="RefSeq" id="WP_208603358.1">
    <property type="nucleotide sequence ID" value="NZ_FOYV01000001.1"/>
</dbReference>
<dbReference type="STRING" id="375760.SAMN04488073_0001"/>
<dbReference type="Proteomes" id="UP000199290">
    <property type="component" value="Unassembled WGS sequence"/>
</dbReference>
<evidence type="ECO:0000313" key="1">
    <source>
        <dbReference type="EMBL" id="SFR37341.1"/>
    </source>
</evidence>
<dbReference type="AlphaFoldDB" id="A0A1I6G5C7"/>
<proteinExistence type="predicted"/>
<dbReference type="EMBL" id="FOYV01000001">
    <property type="protein sequence ID" value="SFR37341.1"/>
    <property type="molecule type" value="Genomic_DNA"/>
</dbReference>
<evidence type="ECO:0000313" key="2">
    <source>
        <dbReference type="Proteomes" id="UP000199290"/>
    </source>
</evidence>
<keyword evidence="2" id="KW-1185">Reference proteome</keyword>
<organism evidence="1 2">
    <name type="scientific">Marinobacter gudaonensis</name>
    <dbReference type="NCBI Taxonomy" id="375760"/>
    <lineage>
        <taxon>Bacteria</taxon>
        <taxon>Pseudomonadati</taxon>
        <taxon>Pseudomonadota</taxon>
        <taxon>Gammaproteobacteria</taxon>
        <taxon>Pseudomonadales</taxon>
        <taxon>Marinobacteraceae</taxon>
        <taxon>Marinobacter</taxon>
    </lineage>
</organism>
<protein>
    <submittedName>
        <fullName evidence="1">Uncharacterized protein</fullName>
    </submittedName>
</protein>
<reference evidence="2" key="1">
    <citation type="submission" date="2016-10" db="EMBL/GenBank/DDBJ databases">
        <authorList>
            <person name="Varghese N."/>
            <person name="Submissions S."/>
        </authorList>
    </citation>
    <scope>NUCLEOTIDE SEQUENCE [LARGE SCALE GENOMIC DNA]</scope>
    <source>
        <strain evidence="2">CGMCC 1.6294</strain>
    </source>
</reference>
<name>A0A1I6G5C7_9GAMM</name>
<accession>A0A1I6G5C7</accession>
<feature type="non-terminal residue" evidence="1">
    <location>
        <position position="1"/>
    </location>
</feature>
<sequence>ALNSGRNMKHFLLASTVVLSACSEPPPGCDSDFAQMVGEAVSSGEISSVLDMYYMEGVDEFTRDSIKRSFERNFEKTVVGTEIVDFPEDGLTEYEMNGVRYKINLKPEKELIIHFAEETDGEGGIHQSSMSLPLGEYEGHCYIATAAKVSD</sequence>